<keyword evidence="4" id="KW-1185">Reference proteome</keyword>
<keyword evidence="2" id="KW-0812">Transmembrane</keyword>
<evidence type="ECO:0000313" key="3">
    <source>
        <dbReference type="EMBL" id="KAK2949333.1"/>
    </source>
</evidence>
<keyword evidence="2" id="KW-0472">Membrane</keyword>
<name>A0ABQ9XA37_9EUKA</name>
<accession>A0ABQ9XA37</accession>
<feature type="transmembrane region" description="Helical" evidence="2">
    <location>
        <begin position="1917"/>
        <end position="1940"/>
    </location>
</feature>
<reference evidence="3 4" key="1">
    <citation type="journal article" date="2022" name="bioRxiv">
        <title>Genomics of Preaxostyla Flagellates Illuminates Evolutionary Transitions and the Path Towards Mitochondrial Loss.</title>
        <authorList>
            <person name="Novak L.V.F."/>
            <person name="Treitli S.C."/>
            <person name="Pyrih J."/>
            <person name="Halakuc P."/>
            <person name="Pipaliya S.V."/>
            <person name="Vacek V."/>
            <person name="Brzon O."/>
            <person name="Soukal P."/>
            <person name="Eme L."/>
            <person name="Dacks J.B."/>
            <person name="Karnkowska A."/>
            <person name="Elias M."/>
            <person name="Hampl V."/>
        </authorList>
    </citation>
    <scope>NUCLEOTIDE SEQUENCE [LARGE SCALE GENOMIC DNA]</scope>
    <source>
        <strain evidence="3">NAU3</strain>
        <tissue evidence="3">Gut</tissue>
    </source>
</reference>
<feature type="region of interest" description="Disordered" evidence="1">
    <location>
        <begin position="2219"/>
        <end position="2268"/>
    </location>
</feature>
<dbReference type="Proteomes" id="UP001281761">
    <property type="component" value="Unassembled WGS sequence"/>
</dbReference>
<feature type="compositionally biased region" description="Polar residues" evidence="1">
    <location>
        <begin position="2242"/>
        <end position="2264"/>
    </location>
</feature>
<dbReference type="EMBL" id="JARBJD010000158">
    <property type="protein sequence ID" value="KAK2949333.1"/>
    <property type="molecule type" value="Genomic_DNA"/>
</dbReference>
<proteinExistence type="predicted"/>
<protein>
    <submittedName>
        <fullName evidence="3">Uncharacterized protein</fullName>
    </submittedName>
</protein>
<evidence type="ECO:0000256" key="2">
    <source>
        <dbReference type="SAM" id="Phobius"/>
    </source>
</evidence>
<evidence type="ECO:0000313" key="4">
    <source>
        <dbReference type="Proteomes" id="UP001281761"/>
    </source>
</evidence>
<organism evidence="3 4">
    <name type="scientific">Blattamonas nauphoetae</name>
    <dbReference type="NCBI Taxonomy" id="2049346"/>
    <lineage>
        <taxon>Eukaryota</taxon>
        <taxon>Metamonada</taxon>
        <taxon>Preaxostyla</taxon>
        <taxon>Oxymonadida</taxon>
        <taxon>Blattamonas</taxon>
    </lineage>
</organism>
<comment type="caution">
    <text evidence="3">The sequence shown here is derived from an EMBL/GenBank/DDBJ whole genome shotgun (WGS) entry which is preliminary data.</text>
</comment>
<sequence>MTSSTAASSVHFVTSVGNTEIAECSFFDCNGTSSLGGTVYVKLDSSIEYSAKCSSCVFVRCRGQPTNGAALEFDRAMPYTVSDCVFYQTESTDKGAAIILSNTQSCPSKSTVFNSIFESSFSGNVYSGAALYMSLCDNFLFSSLRFVDTHADTPREIVHSHFSLKFSATNLQNCQSSRSSLTCGILWIYSGTPTSQEGLISPITKETFVKAFSGKASQAGKATFEIEVGDAVTGEMVVVVENLEYTRSSPPPITRSLTFSFSAAKTASCTVAVGDTELIQSPVTEYKLRRAAVADWLVHTLRVKSRTVSFTDQTKTQIVLSLDCNGLVRDGYSILVKTGSTEQNISLTLQSDQKTYTATGSISTNAESVFMFATEYDIMAVKDEWGRALIVPSAVTFRTPDEPGRLIKMTHDGFDSTGEHLIVRVRGQRMPVGTYSITLTPGSESFDVVFGELKEGETLEERDSEPFPIRIYGENKKILFDTSYTISTAFDASDSPIMVSPSETEMTTPSEPARITAITKVEYLDANKTIELSWEGRVMKNGPYTVTLSVNGSSTATATLTLPFDSSESTSTTTETLFKSALNGLKYSTTYVVTDVRDKSNAKVFYNSDITFTTITEPTRLLSISSQVNCTNLNTTTLTLTGHQVAAGDATLTVVLSSVVAGSETDSDKINLAASFTRSGDESTGTVLIPLYPTPKLAYGKTYRIVSLSSADYIGTTLTFTTPSQPGRIKAVEPLTYSEFETEVTITVTGVHCPSADVIITLRKDGTSEETNLTFTCVSDQKFECTATVWSATGTVELVEGATYTLMKTGTSGVFVDSGLKVAIGAGSSRIVSLGAFTDGDDLNTTRIAVLGEKMSAGTYTLRFLDSTQFQATGDENFVETEIVFTSATEGSMLINLYPTAQLIYGHTYSIKSFTKPESVSSKVINHITTLTAPTEPSRLERIAEVNYLDANKTIELRWEGRVMKNGPYTVTLSVNGSSTATTTLTLPFDSSESTSATTETLFKSALNGLKYSTTYVVTGVKDQSDKPVFYNSGMTFTTIAEPTRLLSIFSQVNCTDLNTTTLTLIGHQVSAGDATLTVVLSSVVAGSETDSAKITLAASFTRSGDESTGTVLIPLYPTPKLAYGKTYRIVSLSSADYIDTTLTFKTPAAPPRITSINKLTYNELFTEVTVHFEGIDFSTVLTCTLTFKDVVDTSNTDPFEVSFRSDQTGSGTLEMWNADGTSKVKQGKTYEIIGASSAEDASLVFNSGMQFKVTDPLARIVAVGTAINGADLNTTTIPFVGENMPSGTYFVSMTDTTISSDSGETVIINAEIVFTSATEGTMMINLYPTAQLIYGHTYSIKSFTKPESVSSKVINHITTLTAPTEPSRLEGVTPVLSDDEKNVILKFDGRAFDAGVYELSLQPGASNAEIVVPLDRNEDGTLSCSISTDSTLTPHVVFGAVYTISQITKDSAPIIINPKAKQFTVPFSPILKSISFEFTNSPCTSFKLVLTAEHVNIGRTYTLKLDTGETFTVIFSTPEKGETGFHRIGWSDTIQYGTEYTVAELRAESSVHPMRKQVDTFTTFKKPRSITLIADGLNHNYVIIKVLKETTETQPISIPNDVSVMIENGKVANGIIRIPASATHPDGSGLITVNEGTMELKKVEVAVETASESFVFLCGVNSTIVLENCVIDGVNIPVPNSDTLSICEWTSGVIELDNCSTTIDWSKFHELPQGALNMKGGTITIDSSVFRDNTPNTELFPSARRNIVCSNEGEVAIGTLSSGDGTHDTPSAWMSLGDCHLNSKSMDGTKLLFIPTLDSNKTKSTSTSHSYDVSLFGSLLMPCGLGLEVVEWDEKEKVEKRSTTIELAGLNSSEWSETSVNLKLNRSSIKDIDHSLELHARLAFGQNQSTANHILLKISDAAAKKALTLEQTKKTLMWLIPVIASVVLFIFVLIIVVLCRRRKQRKAAKDSLLIVPRPSRTCSSSRTTGRYVKDTSLFDCKIQVVGMNAIGDLVEHAIPEVNRFHLIERNERYKHPKTFILQKGRRMRDSCGNTNFYSTLAYRNEEIIMQLESIVVLPDEQVRPNRRTINQELDQQDPIDVEKMDEQEARIVELNAGHTNNMLHHNVPTTIGSDAMTRKGYPTTVDSLNNSGRGQSETRMGVRCGEELVEVPVNVNDTLYNRLHKGGQPLDTPLVFRMITQGLAQIAKHNPKMPILTNLSPLWVYLDEQDMPIFQNKDDRVPTQTNIPESSFFPGSEHKPVNQTPSAANPSFHTQSLNGQSSNRHSEGQRWLAPEVADKKVEIDTTKAADKGLWMFVSLIPLNKMESVHFRNGMLNKISNGIHPNYLDLGMMSNKESGLVGELSATAGDRIAATDELVDERVED</sequence>
<gene>
    <name evidence="3" type="ORF">BLNAU_15713</name>
</gene>
<evidence type="ECO:0000256" key="1">
    <source>
        <dbReference type="SAM" id="MobiDB-lite"/>
    </source>
</evidence>
<keyword evidence="2" id="KW-1133">Transmembrane helix</keyword>